<feature type="domain" description="SnoaL-like" evidence="2">
    <location>
        <begin position="37"/>
        <end position="133"/>
    </location>
</feature>
<sequence>MKLRIVGTAAMLAATLVTETNAENTMDQTRILETISAMTTAFAAGDIDGVMSTYQPTAVVVAEPGAPVAGEADLRAMFAEFIASGVSFTYGAHEVVVAGDTGLHLMSWTAPGPDGPMTALSVAVLHRQRDGSWKMVIDHPFGDGVMHRK</sequence>
<keyword evidence="4" id="KW-1185">Reference proteome</keyword>
<evidence type="ECO:0000313" key="3">
    <source>
        <dbReference type="EMBL" id="AMY71650.1"/>
    </source>
</evidence>
<dbReference type="Pfam" id="PF12680">
    <property type="entry name" value="SnoaL_2"/>
    <property type="match status" value="1"/>
</dbReference>
<accession>A0A159Z9Y8</accession>
<dbReference type="Gene3D" id="3.10.450.50">
    <property type="match status" value="1"/>
</dbReference>
<organism evidence="3 4">
    <name type="scientific">Frigidibacter mobilis</name>
    <dbReference type="NCBI Taxonomy" id="1335048"/>
    <lineage>
        <taxon>Bacteria</taxon>
        <taxon>Pseudomonadati</taxon>
        <taxon>Pseudomonadota</taxon>
        <taxon>Alphaproteobacteria</taxon>
        <taxon>Rhodobacterales</taxon>
        <taxon>Paracoccaceae</taxon>
        <taxon>Frigidibacter</taxon>
    </lineage>
</organism>
<dbReference type="RefSeq" id="WP_084739947.1">
    <property type="nucleotide sequence ID" value="NZ_CP012661.1"/>
</dbReference>
<evidence type="ECO:0000259" key="2">
    <source>
        <dbReference type="Pfam" id="PF12680"/>
    </source>
</evidence>
<gene>
    <name evidence="3" type="ORF">AKL17_4438</name>
</gene>
<name>A0A159Z9Y8_9RHOB</name>
<dbReference type="InterPro" id="IPR032710">
    <property type="entry name" value="NTF2-like_dom_sf"/>
</dbReference>
<dbReference type="KEGG" id="daa:AKL17_4438"/>
<feature type="signal peptide" evidence="1">
    <location>
        <begin position="1"/>
        <end position="22"/>
    </location>
</feature>
<dbReference type="AlphaFoldDB" id="A0A159Z9Y8"/>
<dbReference type="InterPro" id="IPR037401">
    <property type="entry name" value="SnoaL-like"/>
</dbReference>
<dbReference type="OrthoDB" id="1633822at2"/>
<evidence type="ECO:0000256" key="1">
    <source>
        <dbReference type="SAM" id="SignalP"/>
    </source>
</evidence>
<dbReference type="Proteomes" id="UP000076128">
    <property type="component" value="Chromosome"/>
</dbReference>
<proteinExistence type="predicted"/>
<dbReference type="EMBL" id="CP012661">
    <property type="protein sequence ID" value="AMY71650.1"/>
    <property type="molecule type" value="Genomic_DNA"/>
</dbReference>
<reference evidence="3 4" key="1">
    <citation type="submission" date="2015-09" db="EMBL/GenBank/DDBJ databases">
        <title>Complete genome sequence of Defluviimonas alba cai42t isolated from an oilfield in Xinjiang.</title>
        <authorList>
            <person name="Geng S."/>
            <person name="Pan X."/>
            <person name="Wu X."/>
        </authorList>
    </citation>
    <scope>NUCLEOTIDE SEQUENCE [LARGE SCALE GENOMIC DNA]</scope>
    <source>
        <strain evidence="4">cai42</strain>
    </source>
</reference>
<keyword evidence="1" id="KW-0732">Signal</keyword>
<dbReference type="SUPFAM" id="SSF54427">
    <property type="entry name" value="NTF2-like"/>
    <property type="match status" value="1"/>
</dbReference>
<feature type="chain" id="PRO_5007811786" description="SnoaL-like domain-containing protein" evidence="1">
    <location>
        <begin position="23"/>
        <end position="149"/>
    </location>
</feature>
<evidence type="ECO:0000313" key="4">
    <source>
        <dbReference type="Proteomes" id="UP000076128"/>
    </source>
</evidence>
<protein>
    <recommendedName>
        <fullName evidence="2">SnoaL-like domain-containing protein</fullName>
    </recommendedName>
</protein>